<feature type="chain" id="PRO_5046839859" description="Lipoprotein" evidence="1">
    <location>
        <begin position="30"/>
        <end position="173"/>
    </location>
</feature>
<dbReference type="EMBL" id="CP095855">
    <property type="protein sequence ID" value="UPK72336.1"/>
    <property type="molecule type" value="Genomic_DNA"/>
</dbReference>
<name>A0ABY4I8B2_CHIFI</name>
<evidence type="ECO:0000256" key="1">
    <source>
        <dbReference type="SAM" id="SignalP"/>
    </source>
</evidence>
<organism evidence="2 3">
    <name type="scientific">Chitinophaga filiformis</name>
    <name type="common">Myxococcus filiformis</name>
    <name type="synonym">Flexibacter filiformis</name>
    <dbReference type="NCBI Taxonomy" id="104663"/>
    <lineage>
        <taxon>Bacteria</taxon>
        <taxon>Pseudomonadati</taxon>
        <taxon>Bacteroidota</taxon>
        <taxon>Chitinophagia</taxon>
        <taxon>Chitinophagales</taxon>
        <taxon>Chitinophagaceae</taxon>
        <taxon>Chitinophaga</taxon>
    </lineage>
</organism>
<dbReference type="Proteomes" id="UP000830198">
    <property type="component" value="Chromosome"/>
</dbReference>
<dbReference type="PROSITE" id="PS51257">
    <property type="entry name" value="PROKAR_LIPOPROTEIN"/>
    <property type="match status" value="1"/>
</dbReference>
<proteinExistence type="predicted"/>
<keyword evidence="3" id="KW-1185">Reference proteome</keyword>
<reference evidence="2 3" key="1">
    <citation type="submission" date="2022-04" db="EMBL/GenBank/DDBJ databases">
        <title>The arsenic-methylating capacity of Chitinophaga filiformis YT5 during chitin decomposition.</title>
        <authorList>
            <person name="Chen G."/>
            <person name="Liang Y."/>
        </authorList>
    </citation>
    <scope>NUCLEOTIDE SEQUENCE [LARGE SCALE GENOMIC DNA]</scope>
    <source>
        <strain evidence="2 3">YT5</strain>
    </source>
</reference>
<protein>
    <recommendedName>
        <fullName evidence="4">Lipoprotein</fullName>
    </recommendedName>
</protein>
<gene>
    <name evidence="2" type="ORF">MYF79_13660</name>
</gene>
<dbReference type="RefSeq" id="WP_247814484.1">
    <property type="nucleotide sequence ID" value="NZ_CP095855.1"/>
</dbReference>
<accession>A0ABY4I8B2</accession>
<sequence length="173" mass="19053">MKKKPLAYFLTKKFYYVPLILLGTANFLAACQKKSRLCDDIVSEGTPTQVGLTLIDRQTGENILLSRNVDPTTIKITSETTGVPAEQGMIVTQSGAPLYGALVFNIADTKKGAFKYKISIPNVDTATLSYSNREENTNSPCNPTYIVVGDPVIEEHQFTLTRTADRLLFKVSL</sequence>
<feature type="signal peptide" evidence="1">
    <location>
        <begin position="1"/>
        <end position="29"/>
    </location>
</feature>
<evidence type="ECO:0000313" key="3">
    <source>
        <dbReference type="Proteomes" id="UP000830198"/>
    </source>
</evidence>
<evidence type="ECO:0000313" key="2">
    <source>
        <dbReference type="EMBL" id="UPK72336.1"/>
    </source>
</evidence>
<evidence type="ECO:0008006" key="4">
    <source>
        <dbReference type="Google" id="ProtNLM"/>
    </source>
</evidence>
<keyword evidence="1" id="KW-0732">Signal</keyword>